<dbReference type="Gene3D" id="1.10.20.10">
    <property type="entry name" value="Histone, subunit A"/>
    <property type="match status" value="2"/>
</dbReference>
<dbReference type="Pfam" id="PF00125">
    <property type="entry name" value="Histone"/>
    <property type="match status" value="1"/>
</dbReference>
<evidence type="ECO:0000256" key="9">
    <source>
        <dbReference type="SAM" id="SignalP"/>
    </source>
</evidence>
<dbReference type="Gene3D" id="4.10.75.10">
    <property type="entry name" value="Elafin-like"/>
    <property type="match status" value="4"/>
</dbReference>
<dbReference type="InterPro" id="IPR009072">
    <property type="entry name" value="Histone-fold"/>
</dbReference>
<dbReference type="GO" id="GO:0005634">
    <property type="term" value="C:nucleus"/>
    <property type="evidence" value="ECO:0007669"/>
    <property type="project" value="UniProtKB-SubCell"/>
</dbReference>
<dbReference type="EMBL" id="KL363210">
    <property type="protein sequence ID" value="KFD54208.1"/>
    <property type="molecule type" value="Genomic_DNA"/>
</dbReference>
<evidence type="ECO:0000313" key="11">
    <source>
        <dbReference type="EMBL" id="KFD54208.1"/>
    </source>
</evidence>
<evidence type="ECO:0000256" key="5">
    <source>
        <dbReference type="ARBA" id="ARBA00022454"/>
    </source>
</evidence>
<dbReference type="GO" id="GO:0030527">
    <property type="term" value="F:structural constituent of chromatin"/>
    <property type="evidence" value="ECO:0007669"/>
    <property type="project" value="InterPro"/>
</dbReference>
<dbReference type="FunFam" id="1.10.20.10:FF:000103">
    <property type="entry name" value="Histone H2A type 1"/>
    <property type="match status" value="1"/>
</dbReference>
<evidence type="ECO:0000256" key="1">
    <source>
        <dbReference type="ARBA" id="ARBA00002001"/>
    </source>
</evidence>
<dbReference type="SMART" id="SM00414">
    <property type="entry name" value="H2A"/>
    <property type="match status" value="1"/>
</dbReference>
<name>A0A085MAG2_9BILA</name>
<sequence>MLISPLIFALFCPPLISGVLHEGFCPKDKTYEIIVQESCKGDGDCAPEERCCPSGNRVKCLKAVKYVESTWKEKSADCLDARRLFKTKTECRIHQDCREKQVCCDSVCTHVRLTPEYYGDKYCPPVVKDQWVAAAALCITGADCHPRFKCCPTTLTSRCLGYVKEQPAPKPGNCEPPRHERIVYSQCKDDYDCAGMKKCCFDEGTLLNQCKELYNDKLKLKPRPRSSKAALSFPVSRVHRLLRRGNYADRIGAAAAVYLAAVMEYMTAEVLELAGNAARDNKKSRISPRHLQLAVRNDPELSQFLLGVIIPQGGVVPKIERSLLPKKWHLQLAVRNDPELSQFLRGVIIPQGGVVPKIERSLLPKKKEVKPAFRHAWDSRRQGLWYSFAELVYGSPLRLPAIFFSASVSHSDPSVLMAHLDTFFKSMRPTPTRQSTQRYWHVPQSLSTASHVFLRVDAHCPPLSPAYEGPLTVTNRMDKTIIIIRNGKTDTVSIGRVKPAMLKFGVLLIFSFFYASQISARMHAGYCPPDAAYGPVKQVKCENDQMCGRGKRCCQVGSKIKCTKSVRFRMFPVLKEGECPVGKLKKKAFQCKADQDCREKQICCDGICRKPKPKPPMAHPGFCPFHKPINVHRGKCAHDHDCKSNEKCCQKGNETVCQAPVPAGAKHDRYCPDVADDKEMRNAKLCNADSDCFDIQKCCPTSLTLRCQRPSQYAPLPKEGRCKEEQGHIPVGYLPSCTDDYDCMGMKKCCFQNGTIDCIDV</sequence>
<comment type="similarity">
    <text evidence="4">Belongs to the histone H2A family.</text>
</comment>
<keyword evidence="5" id="KW-0158">Chromosome</keyword>
<evidence type="ECO:0000256" key="2">
    <source>
        <dbReference type="ARBA" id="ARBA00004123"/>
    </source>
</evidence>
<gene>
    <name evidence="11" type="ORF">M513_04985</name>
</gene>
<dbReference type="PROSITE" id="PS51390">
    <property type="entry name" value="WAP"/>
    <property type="match status" value="1"/>
</dbReference>
<dbReference type="CDD" id="cd00074">
    <property type="entry name" value="HFD_H2A"/>
    <property type="match status" value="1"/>
</dbReference>
<dbReference type="SUPFAM" id="SSF47113">
    <property type="entry name" value="Histone-fold"/>
    <property type="match status" value="2"/>
</dbReference>
<evidence type="ECO:0000256" key="3">
    <source>
        <dbReference type="ARBA" id="ARBA00004286"/>
    </source>
</evidence>
<keyword evidence="9" id="KW-0732">Signal</keyword>
<dbReference type="SMART" id="SM00217">
    <property type="entry name" value="WAP"/>
    <property type="match status" value="5"/>
</dbReference>
<dbReference type="Pfam" id="PF00095">
    <property type="entry name" value="WAP"/>
    <property type="match status" value="5"/>
</dbReference>
<evidence type="ECO:0000256" key="7">
    <source>
        <dbReference type="ARBA" id="ARBA00023242"/>
    </source>
</evidence>
<dbReference type="GO" id="GO:0005576">
    <property type="term" value="C:extracellular region"/>
    <property type="evidence" value="ECO:0007669"/>
    <property type="project" value="InterPro"/>
</dbReference>
<keyword evidence="7" id="KW-0539">Nucleus</keyword>
<keyword evidence="8" id="KW-0238">DNA-binding</keyword>
<dbReference type="InterPro" id="IPR007125">
    <property type="entry name" value="H2A/H2B/H3"/>
</dbReference>
<feature type="chain" id="PRO_5001795174" description="WAP domain-containing protein" evidence="9">
    <location>
        <begin position="19"/>
        <end position="761"/>
    </location>
</feature>
<keyword evidence="8" id="KW-0544">Nucleosome core</keyword>
<feature type="domain" description="WAP" evidence="10">
    <location>
        <begin position="167"/>
        <end position="214"/>
    </location>
</feature>
<evidence type="ECO:0000256" key="6">
    <source>
        <dbReference type="ARBA" id="ARBA00022499"/>
    </source>
</evidence>
<dbReference type="PANTHER" id="PTHR23430">
    <property type="entry name" value="HISTONE H2A"/>
    <property type="match status" value="1"/>
</dbReference>
<dbReference type="AlphaFoldDB" id="A0A085MAG2"/>
<dbReference type="InterPro" id="IPR002119">
    <property type="entry name" value="Histone_H2A"/>
</dbReference>
<organism evidence="11 12">
    <name type="scientific">Trichuris suis</name>
    <name type="common">pig whipworm</name>
    <dbReference type="NCBI Taxonomy" id="68888"/>
    <lineage>
        <taxon>Eukaryota</taxon>
        <taxon>Metazoa</taxon>
        <taxon>Ecdysozoa</taxon>
        <taxon>Nematoda</taxon>
        <taxon>Enoplea</taxon>
        <taxon>Dorylaimia</taxon>
        <taxon>Trichinellida</taxon>
        <taxon>Trichuridae</taxon>
        <taxon>Trichuris</taxon>
    </lineage>
</organism>
<evidence type="ECO:0000256" key="4">
    <source>
        <dbReference type="ARBA" id="ARBA00010691"/>
    </source>
</evidence>
<dbReference type="Pfam" id="PF16211">
    <property type="entry name" value="Histone_H2A_C"/>
    <property type="match status" value="2"/>
</dbReference>
<dbReference type="GO" id="GO:0003677">
    <property type="term" value="F:DNA binding"/>
    <property type="evidence" value="ECO:0007669"/>
    <property type="project" value="InterPro"/>
</dbReference>
<reference evidence="11 12" key="1">
    <citation type="journal article" date="2014" name="Nat. Genet.">
        <title>Genome and transcriptome of the porcine whipworm Trichuris suis.</title>
        <authorList>
            <person name="Jex A.R."/>
            <person name="Nejsum P."/>
            <person name="Schwarz E.M."/>
            <person name="Hu L."/>
            <person name="Young N.D."/>
            <person name="Hall R.S."/>
            <person name="Korhonen P.K."/>
            <person name="Liao S."/>
            <person name="Thamsborg S."/>
            <person name="Xia J."/>
            <person name="Xu P."/>
            <person name="Wang S."/>
            <person name="Scheerlinck J.P."/>
            <person name="Hofmann A."/>
            <person name="Sternberg P.W."/>
            <person name="Wang J."/>
            <person name="Gasser R.B."/>
        </authorList>
    </citation>
    <scope>NUCLEOTIDE SEQUENCE [LARGE SCALE GENOMIC DNA]</scope>
    <source>
        <strain evidence="11">DCEP-RM93M</strain>
    </source>
</reference>
<dbReference type="InterPro" id="IPR036645">
    <property type="entry name" value="Elafin-like_sf"/>
</dbReference>
<dbReference type="Proteomes" id="UP000030764">
    <property type="component" value="Unassembled WGS sequence"/>
</dbReference>
<keyword evidence="6" id="KW-1017">Isopeptide bond</keyword>
<protein>
    <recommendedName>
        <fullName evidence="10">WAP domain-containing protein</fullName>
    </recommendedName>
</protein>
<proteinExistence type="inferred from homology"/>
<dbReference type="PRINTS" id="PR00620">
    <property type="entry name" value="HISTONEH2A"/>
</dbReference>
<comment type="subcellular location">
    <subcellularLocation>
        <location evidence="3">Chromosome</location>
    </subcellularLocation>
    <subcellularLocation>
        <location evidence="2">Nucleus</location>
    </subcellularLocation>
</comment>
<dbReference type="InterPro" id="IPR008197">
    <property type="entry name" value="WAP_dom"/>
</dbReference>
<evidence type="ECO:0000313" key="12">
    <source>
        <dbReference type="Proteomes" id="UP000030764"/>
    </source>
</evidence>
<dbReference type="SUPFAM" id="SSF57256">
    <property type="entry name" value="Elafin-like"/>
    <property type="match status" value="6"/>
</dbReference>
<feature type="signal peptide" evidence="9">
    <location>
        <begin position="1"/>
        <end position="18"/>
    </location>
</feature>
<evidence type="ECO:0000256" key="8">
    <source>
        <dbReference type="ARBA" id="ARBA00023269"/>
    </source>
</evidence>
<keyword evidence="12" id="KW-1185">Reference proteome</keyword>
<dbReference type="GO" id="GO:0000786">
    <property type="term" value="C:nucleosome"/>
    <property type="evidence" value="ECO:0007669"/>
    <property type="project" value="UniProtKB-KW"/>
</dbReference>
<evidence type="ECO:0000259" key="10">
    <source>
        <dbReference type="PROSITE" id="PS51390"/>
    </source>
</evidence>
<dbReference type="GO" id="GO:0030414">
    <property type="term" value="F:peptidase inhibitor activity"/>
    <property type="evidence" value="ECO:0007669"/>
    <property type="project" value="InterPro"/>
</dbReference>
<comment type="function">
    <text evidence="1">Core component of nucleosome. Nucleosomes wrap and compact DNA into chromatin, limiting DNA accessibility to the cellular machineries which require DNA as a template. Histones thereby play a central role in transcription regulation, DNA repair, DNA replication and chromosomal stability. DNA accessibility is regulated via a complex set of post-translational modifications of histones, also called histone code, and nucleosome remodeling.</text>
</comment>
<dbReference type="GO" id="GO:0046982">
    <property type="term" value="F:protein heterodimerization activity"/>
    <property type="evidence" value="ECO:0007669"/>
    <property type="project" value="InterPro"/>
</dbReference>
<dbReference type="InterPro" id="IPR032454">
    <property type="entry name" value="Histone_H2A_C"/>
</dbReference>
<accession>A0A085MAG2</accession>